<dbReference type="InterPro" id="IPR048962">
    <property type="entry name" value="ARIH1-like_UBL"/>
</dbReference>
<dbReference type="InterPro" id="IPR001841">
    <property type="entry name" value="Znf_RING"/>
</dbReference>
<dbReference type="CDD" id="cd20356">
    <property type="entry name" value="Rcat_RBR_HHARI-like"/>
    <property type="match status" value="1"/>
</dbReference>
<dbReference type="InterPro" id="IPR031127">
    <property type="entry name" value="E3_UB_ligase_RBR"/>
</dbReference>
<dbReference type="GO" id="GO:0016567">
    <property type="term" value="P:protein ubiquitination"/>
    <property type="evidence" value="ECO:0007669"/>
    <property type="project" value="InterPro"/>
</dbReference>
<keyword evidence="5" id="KW-0677">Repeat</keyword>
<feature type="domain" description="RING-type" evidence="10">
    <location>
        <begin position="126"/>
        <end position="170"/>
    </location>
</feature>
<dbReference type="InterPro" id="IPR013083">
    <property type="entry name" value="Znf_RING/FYVE/PHD"/>
</dbReference>
<dbReference type="InterPro" id="IPR044066">
    <property type="entry name" value="TRIAD_supradom"/>
</dbReference>
<feature type="domain" description="RING-type" evidence="11">
    <location>
        <begin position="122"/>
        <end position="333"/>
    </location>
</feature>
<reference evidence="12" key="1">
    <citation type="submission" date="2014-12" db="EMBL/GenBank/DDBJ databases">
        <authorList>
            <person name="Jaenicke S."/>
        </authorList>
    </citation>
    <scope>NUCLEOTIDE SEQUENCE [LARGE SCALE GENOMIC DNA]</scope>
    <source>
        <strain evidence="12">CBS1600</strain>
    </source>
</reference>
<name>A0A0H5C3C6_CYBJN</name>
<dbReference type="Gene3D" id="3.30.40.10">
    <property type="entry name" value="Zinc/RING finger domain, C3HC4 (zinc finger)"/>
    <property type="match status" value="1"/>
</dbReference>
<dbReference type="EMBL" id="CDQK01000003">
    <property type="protein sequence ID" value="CEP22373.1"/>
    <property type="molecule type" value="Genomic_DNA"/>
</dbReference>
<evidence type="ECO:0000256" key="2">
    <source>
        <dbReference type="ARBA" id="ARBA00012251"/>
    </source>
</evidence>
<evidence type="ECO:0000256" key="9">
    <source>
        <dbReference type="PROSITE-ProRule" id="PRU00175"/>
    </source>
</evidence>
<dbReference type="InterPro" id="IPR018957">
    <property type="entry name" value="Znf_C3HC4_RING-type"/>
</dbReference>
<dbReference type="SMART" id="SM00184">
    <property type="entry name" value="RING"/>
    <property type="match status" value="2"/>
</dbReference>
<gene>
    <name evidence="12" type="ORF">BN1211_2731</name>
    <name evidence="13" type="ORF">CYBJADRAFT_165969</name>
</gene>
<dbReference type="OMA" id="PYAYYMD"/>
<accession>A0A0H5C3C6</accession>
<dbReference type="SMART" id="SM00647">
    <property type="entry name" value="IBR"/>
    <property type="match status" value="2"/>
</dbReference>
<dbReference type="InterPro" id="IPR045840">
    <property type="entry name" value="Ariadne"/>
</dbReference>
<reference evidence="14" key="2">
    <citation type="journal article" date="2015" name="J. Biotechnol.">
        <title>The structure of the Cyberlindnera jadinii genome and its relation to Candida utilis analyzed by the occurrence of single nucleotide polymorphisms.</title>
        <authorList>
            <person name="Rupp O."/>
            <person name="Brinkrolf K."/>
            <person name="Buerth C."/>
            <person name="Kunigo M."/>
            <person name="Schneider J."/>
            <person name="Jaenicke S."/>
            <person name="Goesmann A."/>
            <person name="Puehler A."/>
            <person name="Jaeger K.-E."/>
            <person name="Ernst J.F."/>
        </authorList>
    </citation>
    <scope>NUCLEOTIDE SEQUENCE [LARGE SCALE GENOMIC DNA]</scope>
    <source>
        <strain evidence="14">ATCC 18201 / CBS 1600 / BCRC 20928 / JCM 3617 / NBRC 0987 / NRRL Y-1542</strain>
    </source>
</reference>
<dbReference type="CDD" id="cd20346">
    <property type="entry name" value="BRcat_RBR_ANKIB1"/>
    <property type="match status" value="1"/>
</dbReference>
<dbReference type="SUPFAM" id="SSF57850">
    <property type="entry name" value="RING/U-box"/>
    <property type="match status" value="3"/>
</dbReference>
<evidence type="ECO:0000259" key="11">
    <source>
        <dbReference type="PROSITE" id="PS51873"/>
    </source>
</evidence>
<dbReference type="AlphaFoldDB" id="A0A0H5C3C6"/>
<dbReference type="FunFam" id="1.20.120.1750:FF:000002">
    <property type="entry name" value="RBR-type E3 ubiquitin transferase"/>
    <property type="match status" value="1"/>
</dbReference>
<dbReference type="Pfam" id="PF00097">
    <property type="entry name" value="zf-C3HC4"/>
    <property type="match status" value="1"/>
</dbReference>
<keyword evidence="8" id="KW-0862">Zinc</keyword>
<reference evidence="13 15" key="3">
    <citation type="journal article" date="2016" name="Proc. Natl. Acad. Sci. U.S.A.">
        <title>Comparative genomics of biotechnologically important yeasts.</title>
        <authorList>
            <person name="Riley R."/>
            <person name="Haridas S."/>
            <person name="Wolfe K.H."/>
            <person name="Lopes M.R."/>
            <person name="Hittinger C.T."/>
            <person name="Goeker M."/>
            <person name="Salamov A.A."/>
            <person name="Wisecaver J.H."/>
            <person name="Long T.M."/>
            <person name="Calvey C.H."/>
            <person name="Aerts A.L."/>
            <person name="Barry K.W."/>
            <person name="Choi C."/>
            <person name="Clum A."/>
            <person name="Coughlan A.Y."/>
            <person name="Deshpande S."/>
            <person name="Douglass A.P."/>
            <person name="Hanson S.J."/>
            <person name="Klenk H.-P."/>
            <person name="LaButti K.M."/>
            <person name="Lapidus A."/>
            <person name="Lindquist E.A."/>
            <person name="Lipzen A.M."/>
            <person name="Meier-Kolthoff J.P."/>
            <person name="Ohm R.A."/>
            <person name="Otillar R.P."/>
            <person name="Pangilinan J.L."/>
            <person name="Peng Y."/>
            <person name="Rokas A."/>
            <person name="Rosa C.A."/>
            <person name="Scheuner C."/>
            <person name="Sibirny A.A."/>
            <person name="Slot J.C."/>
            <person name="Stielow J.B."/>
            <person name="Sun H."/>
            <person name="Kurtzman C.P."/>
            <person name="Blackwell M."/>
            <person name="Grigoriev I.V."/>
            <person name="Jeffries T.W."/>
        </authorList>
    </citation>
    <scope>NUCLEOTIDE SEQUENCE [LARGE SCALE GENOMIC DNA]</scope>
    <source>
        <strain evidence="15">ATCC 18201 / CBS 1600 / BCRC 20928 / JCM 3617 / NBRC 0987 / NRRL Y-1542</strain>
        <strain evidence="13">NRRL Y-1542</strain>
    </source>
</reference>
<keyword evidence="3" id="KW-0808">Transferase</keyword>
<dbReference type="PROSITE" id="PS51873">
    <property type="entry name" value="TRIAD"/>
    <property type="match status" value="1"/>
</dbReference>
<keyword evidence="6 9" id="KW-0863">Zinc-finger</keyword>
<dbReference type="OrthoDB" id="10009520at2759"/>
<evidence type="ECO:0000256" key="3">
    <source>
        <dbReference type="ARBA" id="ARBA00022679"/>
    </source>
</evidence>
<organism evidence="12 14">
    <name type="scientific">Cyberlindnera jadinii (strain ATCC 18201 / CBS 1600 / BCRC 20928 / JCM 3617 / NBRC 0987 / NRRL Y-1542)</name>
    <name type="common">Torula yeast</name>
    <name type="synonym">Candida utilis</name>
    <dbReference type="NCBI Taxonomy" id="983966"/>
    <lineage>
        <taxon>Eukaryota</taxon>
        <taxon>Fungi</taxon>
        <taxon>Dikarya</taxon>
        <taxon>Ascomycota</taxon>
        <taxon>Saccharomycotina</taxon>
        <taxon>Saccharomycetes</taxon>
        <taxon>Phaffomycetales</taxon>
        <taxon>Phaffomycetaceae</taxon>
        <taxon>Cyberlindnera</taxon>
    </lineage>
</organism>
<dbReference type="Proteomes" id="UP000094389">
    <property type="component" value="Unassembled WGS sequence"/>
</dbReference>
<keyword evidence="7" id="KW-0833">Ubl conjugation pathway</keyword>
<dbReference type="Proteomes" id="UP000038830">
    <property type="component" value="Unassembled WGS sequence"/>
</dbReference>
<dbReference type="EC" id="2.3.2.31" evidence="2"/>
<proteinExistence type="predicted"/>
<evidence type="ECO:0000256" key="6">
    <source>
        <dbReference type="ARBA" id="ARBA00022771"/>
    </source>
</evidence>
<evidence type="ECO:0000313" key="15">
    <source>
        <dbReference type="Proteomes" id="UP000094389"/>
    </source>
</evidence>
<evidence type="ECO:0000313" key="12">
    <source>
        <dbReference type="EMBL" id="CEP22373.1"/>
    </source>
</evidence>
<keyword evidence="15" id="KW-1185">Reference proteome</keyword>
<evidence type="ECO:0000256" key="5">
    <source>
        <dbReference type="ARBA" id="ARBA00022737"/>
    </source>
</evidence>
<dbReference type="EMBL" id="KV453926">
    <property type="protein sequence ID" value="ODV75214.1"/>
    <property type="molecule type" value="Genomic_DNA"/>
</dbReference>
<dbReference type="STRING" id="983966.A0A0H5C3C6"/>
<dbReference type="Gene3D" id="1.20.120.1750">
    <property type="match status" value="1"/>
</dbReference>
<evidence type="ECO:0000256" key="4">
    <source>
        <dbReference type="ARBA" id="ARBA00022723"/>
    </source>
</evidence>
<evidence type="ECO:0000256" key="8">
    <source>
        <dbReference type="ARBA" id="ARBA00022833"/>
    </source>
</evidence>
<dbReference type="Pfam" id="PF21235">
    <property type="entry name" value="UBA_ARI1"/>
    <property type="match status" value="1"/>
</dbReference>
<comment type="catalytic activity">
    <reaction evidence="1">
        <text>[E2 ubiquitin-conjugating enzyme]-S-ubiquitinyl-L-cysteine + [acceptor protein]-L-lysine = [E2 ubiquitin-conjugating enzyme]-L-cysteine + [acceptor protein]-N(6)-ubiquitinyl-L-lysine.</text>
        <dbReference type="EC" id="2.3.2.31"/>
    </reaction>
</comment>
<evidence type="ECO:0000259" key="10">
    <source>
        <dbReference type="PROSITE" id="PS50089"/>
    </source>
</evidence>
<sequence length="501" mass="57577">MSDEEFEYTDDSDSLYSDSVDDDNFKIEDSLVKHDIVQYKQHTTREMMETLHKKCTKLSEVLGKPHDYVVTLLQSYKWNSEKLIEDYMDDPQDVELRLGLSTVKLNGEHHENTGLQTYTEEAPFSCFICCEDKLESYKLKCGHEFCLDCYRTYLNEKVKQANVIKCPSCDVALTPGDIDTISGTNGSSVLLENSIKEYVERHKTYKWCPSPDCNAIVEVLNSSDIAHLVDTNQIPIVICSNGHRFCFNCGFESHVPAPCNVTKQWINKCKDDSETVKWITTHTKTCPKCDTSIEKNGGCNHMTCRKCAYEFCWICLGTWDNHNNQYYQCNRYQYEQAEKNNKSAKDKKLQDEATKKSLQRYLHYYNLFNIHEISTKQDKSRCDVVENTVREVQEGVGISWIEAQFLVDSASTLLNARRVLKWSYAVAFYCDRGYSLDLFETVQAGLADAVEALSLLFEISDVEVIAKKKLNFLNASKLLEDRQRAMVLATEETINNGTLRL</sequence>
<dbReference type="PROSITE" id="PS00518">
    <property type="entry name" value="ZF_RING_1"/>
    <property type="match status" value="1"/>
</dbReference>
<dbReference type="InterPro" id="IPR002867">
    <property type="entry name" value="IBR_dom"/>
</dbReference>
<dbReference type="PANTHER" id="PTHR11685">
    <property type="entry name" value="RBR FAMILY RING FINGER AND IBR DOMAIN-CONTAINING"/>
    <property type="match status" value="1"/>
</dbReference>
<accession>A0A1E4S6R0</accession>
<dbReference type="Pfam" id="PF01485">
    <property type="entry name" value="IBR"/>
    <property type="match status" value="1"/>
</dbReference>
<evidence type="ECO:0000313" key="13">
    <source>
        <dbReference type="EMBL" id="ODV75214.1"/>
    </source>
</evidence>
<evidence type="ECO:0000256" key="1">
    <source>
        <dbReference type="ARBA" id="ARBA00001798"/>
    </source>
</evidence>
<dbReference type="GO" id="GO:0008270">
    <property type="term" value="F:zinc ion binding"/>
    <property type="evidence" value="ECO:0007669"/>
    <property type="project" value="UniProtKB-KW"/>
</dbReference>
<evidence type="ECO:0000256" key="7">
    <source>
        <dbReference type="ARBA" id="ARBA00022786"/>
    </source>
</evidence>
<keyword evidence="4" id="KW-0479">Metal-binding</keyword>
<dbReference type="InterPro" id="IPR017907">
    <property type="entry name" value="Znf_RING_CS"/>
</dbReference>
<dbReference type="Pfam" id="PF19422">
    <property type="entry name" value="Ariadne"/>
    <property type="match status" value="1"/>
</dbReference>
<dbReference type="PROSITE" id="PS50089">
    <property type="entry name" value="ZF_RING_2"/>
    <property type="match status" value="1"/>
</dbReference>
<evidence type="ECO:0000313" key="14">
    <source>
        <dbReference type="Proteomes" id="UP000038830"/>
    </source>
</evidence>
<dbReference type="GO" id="GO:0061630">
    <property type="term" value="F:ubiquitin protein ligase activity"/>
    <property type="evidence" value="ECO:0007669"/>
    <property type="project" value="UniProtKB-EC"/>
</dbReference>
<protein>
    <recommendedName>
        <fullName evidence="2">RBR-type E3 ubiquitin transferase</fullName>
        <ecNumber evidence="2">2.3.2.31</ecNumber>
    </recommendedName>
</protein>
<dbReference type="Pfam" id="PF22191">
    <property type="entry name" value="IBR_1"/>
    <property type="match status" value="1"/>
</dbReference>